<comment type="caution">
    <text evidence="2">The sequence shown here is derived from an EMBL/GenBank/DDBJ whole genome shotgun (WGS) entry which is preliminary data.</text>
</comment>
<proteinExistence type="predicted"/>
<evidence type="ECO:0000256" key="1">
    <source>
        <dbReference type="SAM" id="Phobius"/>
    </source>
</evidence>
<dbReference type="EMBL" id="VSSQ01000756">
    <property type="protein sequence ID" value="MPM00842.1"/>
    <property type="molecule type" value="Genomic_DNA"/>
</dbReference>
<keyword evidence="1" id="KW-0472">Membrane</keyword>
<accession>A0A644WAR8</accession>
<feature type="transmembrane region" description="Helical" evidence="1">
    <location>
        <begin position="385"/>
        <end position="406"/>
    </location>
</feature>
<name>A0A644WAR8_9ZZZZ</name>
<sequence>MKKIYIICYIGLILLASLFGEETEYDHVYALNYYNGVSYNSTIIPPHTKQMYLLADSMNALVFRETSLYYWSLTSEFKADWATRNSVVSGVLAVKDSKGIVQRIDGQPYVIQYDMRDMANTIGIYWGSNAFSQYEYFTRMQQAYNNAVHEYNLALQTYNNKVNALLQQSMEFGLSEEQLTAFPEVPEPPANFSLVSTEINLGYPIQVPEGKYEMWFEDIDQEQIRDSKKSLVAFSATTESGGYKVFEENRWTVPVDFPDSRKTLFTHQASTLYFQPYRYKQFEKYAYETLVNPQRTTVKDQMHIWIPLAKELEKKKLSILNHEITISGYKVIQTAGSKLGYTILPLPEGDPDISFTGMKLDFQALSDVKRFTLGNESSVVILKDYRGLSVLVSLVSFFPLLLFLIMKMRRKDIRHK</sequence>
<gene>
    <name evidence="2" type="ORF">SDC9_47074</name>
</gene>
<keyword evidence="1" id="KW-1133">Transmembrane helix</keyword>
<evidence type="ECO:0000313" key="2">
    <source>
        <dbReference type="EMBL" id="MPM00842.1"/>
    </source>
</evidence>
<dbReference type="AlphaFoldDB" id="A0A644WAR8"/>
<keyword evidence="1" id="KW-0812">Transmembrane</keyword>
<reference evidence="2" key="1">
    <citation type="submission" date="2019-08" db="EMBL/GenBank/DDBJ databases">
        <authorList>
            <person name="Kucharzyk K."/>
            <person name="Murdoch R.W."/>
            <person name="Higgins S."/>
            <person name="Loffler F."/>
        </authorList>
    </citation>
    <scope>NUCLEOTIDE SEQUENCE</scope>
</reference>
<organism evidence="2">
    <name type="scientific">bioreactor metagenome</name>
    <dbReference type="NCBI Taxonomy" id="1076179"/>
    <lineage>
        <taxon>unclassified sequences</taxon>
        <taxon>metagenomes</taxon>
        <taxon>ecological metagenomes</taxon>
    </lineage>
</organism>
<protein>
    <submittedName>
        <fullName evidence="2">Uncharacterized protein</fullName>
    </submittedName>
</protein>